<gene>
    <name evidence="2" type="ORF">BDV96DRAFT_562642</name>
</gene>
<name>A0A6A5ZUA4_9PLEO</name>
<evidence type="ECO:0000313" key="2">
    <source>
        <dbReference type="EMBL" id="KAF2121918.1"/>
    </source>
</evidence>
<evidence type="ECO:0000256" key="1">
    <source>
        <dbReference type="SAM" id="MobiDB-lite"/>
    </source>
</evidence>
<dbReference type="EMBL" id="ML977311">
    <property type="protein sequence ID" value="KAF2121918.1"/>
    <property type="molecule type" value="Genomic_DNA"/>
</dbReference>
<sequence>MRTQRWRDRPARPSSLAQAPGRHWVERPPCPDAGANVCASVVGAAASRGPSMLAEHRDNTLERPRRN</sequence>
<dbReference type="AlphaFoldDB" id="A0A6A5ZUA4"/>
<feature type="compositionally biased region" description="Basic and acidic residues" evidence="1">
    <location>
        <begin position="54"/>
        <end position="67"/>
    </location>
</feature>
<protein>
    <submittedName>
        <fullName evidence="2">Uncharacterized protein</fullName>
    </submittedName>
</protein>
<dbReference type="Proteomes" id="UP000799770">
    <property type="component" value="Unassembled WGS sequence"/>
</dbReference>
<feature type="region of interest" description="Disordered" evidence="1">
    <location>
        <begin position="46"/>
        <end position="67"/>
    </location>
</feature>
<organism evidence="2 3">
    <name type="scientific">Lophiotrema nucula</name>
    <dbReference type="NCBI Taxonomy" id="690887"/>
    <lineage>
        <taxon>Eukaryota</taxon>
        <taxon>Fungi</taxon>
        <taxon>Dikarya</taxon>
        <taxon>Ascomycota</taxon>
        <taxon>Pezizomycotina</taxon>
        <taxon>Dothideomycetes</taxon>
        <taxon>Pleosporomycetidae</taxon>
        <taxon>Pleosporales</taxon>
        <taxon>Lophiotremataceae</taxon>
        <taxon>Lophiotrema</taxon>
    </lineage>
</organism>
<feature type="region of interest" description="Disordered" evidence="1">
    <location>
        <begin position="1"/>
        <end position="28"/>
    </location>
</feature>
<proteinExistence type="predicted"/>
<accession>A0A6A5ZUA4</accession>
<feature type="compositionally biased region" description="Basic and acidic residues" evidence="1">
    <location>
        <begin position="1"/>
        <end position="11"/>
    </location>
</feature>
<keyword evidence="3" id="KW-1185">Reference proteome</keyword>
<reference evidence="2" key="1">
    <citation type="journal article" date="2020" name="Stud. Mycol.">
        <title>101 Dothideomycetes genomes: a test case for predicting lifestyles and emergence of pathogens.</title>
        <authorList>
            <person name="Haridas S."/>
            <person name="Albert R."/>
            <person name="Binder M."/>
            <person name="Bloem J."/>
            <person name="Labutti K."/>
            <person name="Salamov A."/>
            <person name="Andreopoulos B."/>
            <person name="Baker S."/>
            <person name="Barry K."/>
            <person name="Bills G."/>
            <person name="Bluhm B."/>
            <person name="Cannon C."/>
            <person name="Castanera R."/>
            <person name="Culley D."/>
            <person name="Daum C."/>
            <person name="Ezra D."/>
            <person name="Gonzalez J."/>
            <person name="Henrissat B."/>
            <person name="Kuo A."/>
            <person name="Liang C."/>
            <person name="Lipzen A."/>
            <person name="Lutzoni F."/>
            <person name="Magnuson J."/>
            <person name="Mondo S."/>
            <person name="Nolan M."/>
            <person name="Ohm R."/>
            <person name="Pangilinan J."/>
            <person name="Park H.-J."/>
            <person name="Ramirez L."/>
            <person name="Alfaro M."/>
            <person name="Sun H."/>
            <person name="Tritt A."/>
            <person name="Yoshinaga Y."/>
            <person name="Zwiers L.-H."/>
            <person name="Turgeon B."/>
            <person name="Goodwin S."/>
            <person name="Spatafora J."/>
            <person name="Crous P."/>
            <person name="Grigoriev I."/>
        </authorList>
    </citation>
    <scope>NUCLEOTIDE SEQUENCE</scope>
    <source>
        <strain evidence="2">CBS 627.86</strain>
    </source>
</reference>
<evidence type="ECO:0000313" key="3">
    <source>
        <dbReference type="Proteomes" id="UP000799770"/>
    </source>
</evidence>